<dbReference type="EMBL" id="FZNP01000031">
    <property type="protein sequence ID" value="SNS80108.1"/>
    <property type="molecule type" value="Genomic_DNA"/>
</dbReference>
<gene>
    <name evidence="2" type="ORF">SAMN06265355_1312</name>
</gene>
<feature type="compositionally biased region" description="Basic and acidic residues" evidence="1">
    <location>
        <begin position="38"/>
        <end position="53"/>
    </location>
</feature>
<dbReference type="RefSeq" id="WP_143227474.1">
    <property type="nucleotide sequence ID" value="NZ_FZNP01000031.1"/>
</dbReference>
<dbReference type="Proteomes" id="UP000198420">
    <property type="component" value="Unassembled WGS sequence"/>
</dbReference>
<evidence type="ECO:0000256" key="1">
    <source>
        <dbReference type="SAM" id="MobiDB-lite"/>
    </source>
</evidence>
<keyword evidence="3" id="KW-1185">Reference proteome</keyword>
<dbReference type="OrthoDB" id="3871240at2"/>
<sequence length="182" mass="20163">MSTAGGRDDGKLQPPPMWWEIADQFKDVEAPDSTPLSDQERAELRKRLNEPGRQRGLTSREQAARWEMGIIRPGPAVEELYQEVKRSLDAPSTSPTSRLFGRGILAAIEFATGVQPTAPVSGEPAEENPPPVGQLSREEERAADIAAGHVRAQVSRDYATGVEHTIMWLLARTDTRPWGRLR</sequence>
<reference evidence="3" key="1">
    <citation type="submission" date="2017-06" db="EMBL/GenBank/DDBJ databases">
        <authorList>
            <person name="Varghese N."/>
            <person name="Submissions S."/>
        </authorList>
    </citation>
    <scope>NUCLEOTIDE SEQUENCE [LARGE SCALE GENOMIC DNA]</scope>
    <source>
        <strain evidence="3">DSM 44485</strain>
    </source>
</reference>
<proteinExistence type="predicted"/>
<name>A0A239HGF3_9ACTN</name>
<protein>
    <submittedName>
        <fullName evidence="2">Uncharacterized protein</fullName>
    </submittedName>
</protein>
<feature type="region of interest" description="Disordered" evidence="1">
    <location>
        <begin position="29"/>
        <end position="61"/>
    </location>
</feature>
<accession>A0A239HGF3</accession>
<evidence type="ECO:0000313" key="2">
    <source>
        <dbReference type="EMBL" id="SNS80108.1"/>
    </source>
</evidence>
<organism evidence="2 3">
    <name type="scientific">Actinomadura mexicana</name>
    <dbReference type="NCBI Taxonomy" id="134959"/>
    <lineage>
        <taxon>Bacteria</taxon>
        <taxon>Bacillati</taxon>
        <taxon>Actinomycetota</taxon>
        <taxon>Actinomycetes</taxon>
        <taxon>Streptosporangiales</taxon>
        <taxon>Thermomonosporaceae</taxon>
        <taxon>Actinomadura</taxon>
    </lineage>
</organism>
<evidence type="ECO:0000313" key="3">
    <source>
        <dbReference type="Proteomes" id="UP000198420"/>
    </source>
</evidence>
<feature type="region of interest" description="Disordered" evidence="1">
    <location>
        <begin position="116"/>
        <end position="137"/>
    </location>
</feature>
<dbReference type="AlphaFoldDB" id="A0A239HGF3"/>